<name>A0A5N6NZN5_9ASTR</name>
<evidence type="ECO:0000313" key="3">
    <source>
        <dbReference type="Proteomes" id="UP000326396"/>
    </source>
</evidence>
<dbReference type="OrthoDB" id="2442898at2759"/>
<dbReference type="Proteomes" id="UP000326396">
    <property type="component" value="Linkage Group LG15"/>
</dbReference>
<evidence type="ECO:0000313" key="2">
    <source>
        <dbReference type="EMBL" id="KAD5802332.1"/>
    </source>
</evidence>
<accession>A0A5N6NZN5</accession>
<proteinExistence type="predicted"/>
<reference evidence="2 3" key="1">
    <citation type="submission" date="2019-05" db="EMBL/GenBank/DDBJ databases">
        <title>Mikania micrantha, genome provides insights into the molecular mechanism of rapid growth.</title>
        <authorList>
            <person name="Liu B."/>
        </authorList>
    </citation>
    <scope>NUCLEOTIDE SEQUENCE [LARGE SCALE GENOMIC DNA]</scope>
    <source>
        <strain evidence="2">NLD-2019</strain>
        <tissue evidence="2">Leaf</tissue>
    </source>
</reference>
<dbReference type="EMBL" id="SZYD01000007">
    <property type="protein sequence ID" value="KAD5802332.1"/>
    <property type="molecule type" value="Genomic_DNA"/>
</dbReference>
<feature type="region of interest" description="Disordered" evidence="1">
    <location>
        <begin position="136"/>
        <end position="155"/>
    </location>
</feature>
<protein>
    <submittedName>
        <fullName evidence="2">Uncharacterized protein</fullName>
    </submittedName>
</protein>
<sequence>MLEDILKGRKGGRQQTIDGICKKELRTKTCMEIGRWFYDAGIPFHAATYDSFRIMLEVVAQYGPGFQAPTMHEVRVPLLTKEVEDTKTEMGNHKNEWRYMLGIFKKAFVLDTMCSLGIDESNEWLMGLMDDDEIEGKGVSSSLTPKVPPPRRTQSKRLHQLINEDDEYDEEMEEDFGVSENDEEDVVLGIDVDDDD</sequence>
<evidence type="ECO:0000256" key="1">
    <source>
        <dbReference type="SAM" id="MobiDB-lite"/>
    </source>
</evidence>
<comment type="caution">
    <text evidence="2">The sequence shown here is derived from an EMBL/GenBank/DDBJ whole genome shotgun (WGS) entry which is preliminary data.</text>
</comment>
<gene>
    <name evidence="2" type="ORF">E3N88_13692</name>
</gene>
<keyword evidence="3" id="KW-1185">Reference proteome</keyword>
<feature type="region of interest" description="Disordered" evidence="1">
    <location>
        <begin position="175"/>
        <end position="196"/>
    </location>
</feature>
<organism evidence="2 3">
    <name type="scientific">Mikania micrantha</name>
    <name type="common">bitter vine</name>
    <dbReference type="NCBI Taxonomy" id="192012"/>
    <lineage>
        <taxon>Eukaryota</taxon>
        <taxon>Viridiplantae</taxon>
        <taxon>Streptophyta</taxon>
        <taxon>Embryophyta</taxon>
        <taxon>Tracheophyta</taxon>
        <taxon>Spermatophyta</taxon>
        <taxon>Magnoliopsida</taxon>
        <taxon>eudicotyledons</taxon>
        <taxon>Gunneridae</taxon>
        <taxon>Pentapetalae</taxon>
        <taxon>asterids</taxon>
        <taxon>campanulids</taxon>
        <taxon>Asterales</taxon>
        <taxon>Asteraceae</taxon>
        <taxon>Asteroideae</taxon>
        <taxon>Heliantheae alliance</taxon>
        <taxon>Eupatorieae</taxon>
        <taxon>Mikania</taxon>
    </lineage>
</organism>
<dbReference type="AlphaFoldDB" id="A0A5N6NZN5"/>